<dbReference type="HOGENOM" id="CLU_1179182_0_0_14"/>
<sequence length="235" mass="27872">MEEIIKVRRIFFISTSLLGLSQEHEPKTLEYKNPNSFYKVSLHQDFSITSLKKLGLTNLTKLFGKHKNKSSLAQEFLIESDLIYEKVNKAIEQIFDFKKSKNLTFNRLDQNSHSSELELLDDLIDYINDQNEISINLAILNEFEKDLDHHNKLDQYVDFLSSFDNKLAKIINCLEDSDVLFFLGSYQCKKTKYKNKMFWPFLIYQKSIKIKNETKKQIKDLNFIKEQLIKFNDQF</sequence>
<dbReference type="InterPro" id="IPR017850">
    <property type="entry name" value="Alkaline_phosphatase_core_sf"/>
</dbReference>
<dbReference type="STRING" id="272635.gene:17577340"/>
<gene>
    <name evidence="1" type="ordered locus">MYPU_7290</name>
</gene>
<dbReference type="PIR" id="A99603">
    <property type="entry name" value="A99603"/>
</dbReference>
<dbReference type="KEGG" id="mpu:MYPU_7290"/>
<name>Q98PJ3_MYCPU</name>
<accession>Q98PJ3</accession>
<keyword evidence="2" id="KW-1185">Reference proteome</keyword>
<dbReference type="BioCyc" id="MPUL272635:G1GT6-742-MONOMER"/>
<evidence type="ECO:0000313" key="2">
    <source>
        <dbReference type="Proteomes" id="UP000000528"/>
    </source>
</evidence>
<proteinExistence type="predicted"/>
<protein>
    <submittedName>
        <fullName evidence="1">Uncharacterized protein</fullName>
    </submittedName>
</protein>
<dbReference type="Proteomes" id="UP000000528">
    <property type="component" value="Chromosome"/>
</dbReference>
<dbReference type="Gene3D" id="3.40.720.10">
    <property type="entry name" value="Alkaline Phosphatase, subunit A"/>
    <property type="match status" value="1"/>
</dbReference>
<dbReference type="EMBL" id="AL445565">
    <property type="protein sequence ID" value="CAC13902.1"/>
    <property type="molecule type" value="Genomic_DNA"/>
</dbReference>
<evidence type="ECO:0000313" key="1">
    <source>
        <dbReference type="EMBL" id="CAC13902.1"/>
    </source>
</evidence>
<dbReference type="RefSeq" id="WP_010925530.1">
    <property type="nucleotide sequence ID" value="NC_002771.1"/>
</dbReference>
<dbReference type="AlphaFoldDB" id="Q98PJ3"/>
<reference evidence="1 2" key="1">
    <citation type="journal article" date="2001" name="Nucleic Acids Res.">
        <title>The complete genome sequence of the murine respiratory pathogen Mycoplasma pulmonis.</title>
        <authorList>
            <person name="Chambaud I."/>
            <person name="Heilig R."/>
            <person name="Ferris S."/>
            <person name="Barbe V."/>
            <person name="Samson D."/>
            <person name="Galisson F."/>
            <person name="Moszer I."/>
            <person name="Dybvig K."/>
            <person name="Wroblewski H."/>
            <person name="Viari A."/>
            <person name="Rocha E.P.C."/>
            <person name="Blanchard A."/>
        </authorList>
    </citation>
    <scope>NUCLEOTIDE SEQUENCE [LARGE SCALE GENOMIC DNA]</scope>
    <source>
        <strain evidence="1 2">UAB CTIP</strain>
    </source>
</reference>
<organism evidence="2">
    <name type="scientific">Mycoplasmopsis pulmonis (strain UAB CTIP)</name>
    <name type="common">Mycoplasma pulmonis</name>
    <dbReference type="NCBI Taxonomy" id="272635"/>
    <lineage>
        <taxon>Bacteria</taxon>
        <taxon>Bacillati</taxon>
        <taxon>Mycoplasmatota</taxon>
        <taxon>Mycoplasmoidales</taxon>
        <taxon>Metamycoplasmataceae</taxon>
        <taxon>Mycoplasmopsis</taxon>
    </lineage>
</organism>